<keyword evidence="7 16" id="KW-0378">Hydrolase</keyword>
<feature type="active site" description="Proton donor; for delta-elimination activity" evidence="16">
    <location>
        <position position="262"/>
    </location>
</feature>
<keyword evidence="8 16" id="KW-0862">Zinc</keyword>
<dbReference type="NCBIfam" id="NF002211">
    <property type="entry name" value="PRK01103.1"/>
    <property type="match status" value="1"/>
</dbReference>
<dbReference type="InterPro" id="IPR010979">
    <property type="entry name" value="Ribosomal_uS13-like_H2TH"/>
</dbReference>
<keyword evidence="10 16" id="KW-0234">DNA repair</keyword>
<dbReference type="PROSITE" id="PS51068">
    <property type="entry name" value="FPG_CAT"/>
    <property type="match status" value="1"/>
</dbReference>
<comment type="catalytic activity">
    <reaction evidence="14 16">
        <text>2'-deoxyribonucleotide-(2'-deoxyribose 5'-phosphate)-2'-deoxyribonucleotide-DNA = a 3'-end 2'-deoxyribonucleotide-(2,3-dehydro-2,3-deoxyribose 5'-phosphate)-DNA + a 5'-end 5'-phospho-2'-deoxyribonucleoside-DNA + H(+)</text>
        <dbReference type="Rhea" id="RHEA:66592"/>
        <dbReference type="Rhea" id="RHEA-COMP:13180"/>
        <dbReference type="Rhea" id="RHEA-COMP:16897"/>
        <dbReference type="Rhea" id="RHEA-COMP:17067"/>
        <dbReference type="ChEBI" id="CHEBI:15378"/>
        <dbReference type="ChEBI" id="CHEBI:136412"/>
        <dbReference type="ChEBI" id="CHEBI:157695"/>
        <dbReference type="ChEBI" id="CHEBI:167181"/>
        <dbReference type="EC" id="4.2.99.18"/>
    </reaction>
</comment>
<dbReference type="FunFam" id="1.10.8.50:FF:000003">
    <property type="entry name" value="Formamidopyrimidine-DNA glycosylase"/>
    <property type="match status" value="1"/>
</dbReference>
<evidence type="ECO:0000259" key="18">
    <source>
        <dbReference type="PROSITE" id="PS51068"/>
    </source>
</evidence>
<feature type="domain" description="Formamidopyrimidine-DNA glycosylase catalytic" evidence="18">
    <location>
        <begin position="2"/>
        <end position="113"/>
    </location>
</feature>
<name>A0A1E8GQK5_9LACT</name>
<dbReference type="EC" id="4.2.99.18" evidence="16"/>
<evidence type="ECO:0000256" key="8">
    <source>
        <dbReference type="ARBA" id="ARBA00022833"/>
    </source>
</evidence>
<keyword evidence="5 16" id="KW-0227">DNA damage</keyword>
<dbReference type="InterPro" id="IPR020629">
    <property type="entry name" value="FPG_Glyclase"/>
</dbReference>
<gene>
    <name evidence="16" type="primary">mutM</name>
    <name evidence="16" type="synonym">fpg</name>
    <name evidence="19" type="ORF">BG261_01060</name>
</gene>
<evidence type="ECO:0000256" key="10">
    <source>
        <dbReference type="ARBA" id="ARBA00023204"/>
    </source>
</evidence>
<dbReference type="PANTHER" id="PTHR22993">
    <property type="entry name" value="FORMAMIDOPYRIMIDINE-DNA GLYCOSYLASE"/>
    <property type="match status" value="1"/>
</dbReference>
<dbReference type="Gene3D" id="1.10.8.50">
    <property type="match status" value="1"/>
</dbReference>
<evidence type="ECO:0000256" key="2">
    <source>
        <dbReference type="ARBA" id="ARBA00009409"/>
    </source>
</evidence>
<keyword evidence="4 16" id="KW-0479">Metal-binding</keyword>
<dbReference type="GO" id="GO:0140078">
    <property type="term" value="F:class I DNA-(apurinic or apyrimidinic site) endonuclease activity"/>
    <property type="evidence" value="ECO:0007669"/>
    <property type="project" value="UniProtKB-EC"/>
</dbReference>
<protein>
    <recommendedName>
        <fullName evidence="16">Formamidopyrimidine-DNA glycosylase</fullName>
        <shortName evidence="16">Fapy-DNA glycosylase</shortName>
        <ecNumber evidence="16">3.2.2.23</ecNumber>
    </recommendedName>
    <alternativeName>
        <fullName evidence="16">DNA-(apurinic or apyrimidinic site) lyase MutM</fullName>
        <shortName evidence="16">AP lyase MutM</shortName>
        <ecNumber evidence="16">4.2.99.18</ecNumber>
    </alternativeName>
</protein>
<keyword evidence="11 16" id="KW-0456">Lyase</keyword>
<evidence type="ECO:0000256" key="14">
    <source>
        <dbReference type="ARBA" id="ARBA00044632"/>
    </source>
</evidence>
<keyword evidence="20" id="KW-1185">Reference proteome</keyword>
<evidence type="ECO:0000256" key="12">
    <source>
        <dbReference type="ARBA" id="ARBA00023268"/>
    </source>
</evidence>
<dbReference type="GO" id="GO:0006284">
    <property type="term" value="P:base-excision repair"/>
    <property type="evidence" value="ECO:0007669"/>
    <property type="project" value="InterPro"/>
</dbReference>
<feature type="active site" description="Schiff-base intermediate with DNA" evidence="16">
    <location>
        <position position="2"/>
    </location>
</feature>
<dbReference type="GO" id="GO:0003684">
    <property type="term" value="F:damaged DNA binding"/>
    <property type="evidence" value="ECO:0007669"/>
    <property type="project" value="InterPro"/>
</dbReference>
<evidence type="ECO:0000313" key="19">
    <source>
        <dbReference type="EMBL" id="OFI50497.1"/>
    </source>
</evidence>
<dbReference type="SMART" id="SM00898">
    <property type="entry name" value="Fapy_DNA_glyco"/>
    <property type="match status" value="1"/>
</dbReference>
<dbReference type="NCBIfam" id="TIGR00577">
    <property type="entry name" value="fpg"/>
    <property type="match status" value="1"/>
</dbReference>
<evidence type="ECO:0000313" key="20">
    <source>
        <dbReference type="Proteomes" id="UP000178622"/>
    </source>
</evidence>
<dbReference type="AlphaFoldDB" id="A0A1E8GQK5"/>
<feature type="binding site" evidence="16">
    <location>
        <position position="91"/>
    </location>
    <ligand>
        <name>DNA</name>
        <dbReference type="ChEBI" id="CHEBI:16991"/>
    </ligand>
</feature>
<evidence type="ECO:0000256" key="1">
    <source>
        <dbReference type="ARBA" id="ARBA00001668"/>
    </source>
</evidence>
<dbReference type="InterPro" id="IPR000214">
    <property type="entry name" value="Znf_DNA_glyclase/AP_lyase"/>
</dbReference>
<dbReference type="Proteomes" id="UP000178622">
    <property type="component" value="Unassembled WGS sequence"/>
</dbReference>
<evidence type="ECO:0000256" key="13">
    <source>
        <dbReference type="ARBA" id="ARBA00023295"/>
    </source>
</evidence>
<keyword evidence="12 16" id="KW-0511">Multifunctional enzyme</keyword>
<dbReference type="OrthoDB" id="9800855at2"/>
<dbReference type="PANTHER" id="PTHR22993:SF9">
    <property type="entry name" value="FORMAMIDOPYRIMIDINE-DNA GLYCOSYLASE"/>
    <property type="match status" value="1"/>
</dbReference>
<dbReference type="STRING" id="1859473.BG261_01060"/>
<feature type="binding site" evidence="16">
    <location>
        <position position="110"/>
    </location>
    <ligand>
        <name>DNA</name>
        <dbReference type="ChEBI" id="CHEBI:16991"/>
    </ligand>
</feature>
<comment type="function">
    <text evidence="16">Involved in base excision repair of DNA damaged by oxidation or by mutagenic agents. Acts as DNA glycosylase that recognizes and removes damaged bases. Has a preference for oxidized purines, such as 7,8-dihydro-8-oxoguanine (8-oxoG). Has AP (apurinic/apyrimidinic) lyase activity and introduces nicks in the DNA strand. Cleaves the DNA backbone by beta-delta elimination to generate a single-strand break at the site of the removed base with both 3'- and 5'-phosphates.</text>
</comment>
<feature type="domain" description="FPG-type" evidence="17">
    <location>
        <begin position="238"/>
        <end position="272"/>
    </location>
</feature>
<evidence type="ECO:0000259" key="17">
    <source>
        <dbReference type="PROSITE" id="PS51066"/>
    </source>
</evidence>
<dbReference type="InterPro" id="IPR012319">
    <property type="entry name" value="FPG_cat"/>
</dbReference>
<evidence type="ECO:0000256" key="15">
    <source>
        <dbReference type="ARBA" id="ARBA00060177"/>
    </source>
</evidence>
<dbReference type="GO" id="GO:0034039">
    <property type="term" value="F:8-oxo-7,8-dihydroguanine DNA N-glycosylase activity"/>
    <property type="evidence" value="ECO:0007669"/>
    <property type="project" value="TreeGrafter"/>
</dbReference>
<dbReference type="GO" id="GO:0003690">
    <property type="term" value="F:double-stranded DNA binding"/>
    <property type="evidence" value="ECO:0007669"/>
    <property type="project" value="UniProtKB-ARBA"/>
</dbReference>
<dbReference type="Pfam" id="PF06827">
    <property type="entry name" value="zf-FPG_IleRS"/>
    <property type="match status" value="1"/>
</dbReference>
<comment type="cofactor">
    <cofactor evidence="16">
        <name>Zn(2+)</name>
        <dbReference type="ChEBI" id="CHEBI:29105"/>
    </cofactor>
    <text evidence="16">Binds 1 zinc ion per subunit.</text>
</comment>
<dbReference type="InterPro" id="IPR035937">
    <property type="entry name" value="FPG_N"/>
</dbReference>
<dbReference type="RefSeq" id="WP_070791338.1">
    <property type="nucleotide sequence ID" value="NZ_MKIR01000001.1"/>
</dbReference>
<accession>A0A1E8GQK5</accession>
<evidence type="ECO:0000256" key="16">
    <source>
        <dbReference type="HAMAP-Rule" id="MF_00103"/>
    </source>
</evidence>
<dbReference type="Pfam" id="PF01149">
    <property type="entry name" value="Fapy_DNA_glyco"/>
    <property type="match status" value="1"/>
</dbReference>
<keyword evidence="13 16" id="KW-0326">Glycosidase</keyword>
<dbReference type="HAMAP" id="MF_00103">
    <property type="entry name" value="Fapy_DNA_glycosyl"/>
    <property type="match status" value="1"/>
</dbReference>
<evidence type="ECO:0000256" key="4">
    <source>
        <dbReference type="ARBA" id="ARBA00022723"/>
    </source>
</evidence>
<comment type="catalytic activity">
    <reaction evidence="1 16">
        <text>Hydrolysis of DNA containing ring-opened 7-methylguanine residues, releasing 2,6-diamino-4-hydroxy-5-(N-methyl)formamidopyrimidine.</text>
        <dbReference type="EC" id="3.2.2.23"/>
    </reaction>
</comment>
<dbReference type="InterPro" id="IPR010663">
    <property type="entry name" value="Znf_FPG/IleRS"/>
</dbReference>
<comment type="caution">
    <text evidence="19">The sequence shown here is derived from an EMBL/GenBank/DDBJ whole genome shotgun (WGS) entry which is preliminary data.</text>
</comment>
<evidence type="ECO:0000256" key="9">
    <source>
        <dbReference type="ARBA" id="ARBA00023125"/>
    </source>
</evidence>
<dbReference type="SUPFAM" id="SSF46946">
    <property type="entry name" value="S13-like H2TH domain"/>
    <property type="match status" value="1"/>
</dbReference>
<evidence type="ECO:0000256" key="7">
    <source>
        <dbReference type="ARBA" id="ARBA00022801"/>
    </source>
</evidence>
<comment type="caution">
    <text evidence="16">Lacks conserved residue(s) required for the propagation of feature annotation.</text>
</comment>
<proteinExistence type="inferred from homology"/>
<dbReference type="SUPFAM" id="SSF57716">
    <property type="entry name" value="Glucocorticoid receptor-like (DNA-binding domain)"/>
    <property type="match status" value="1"/>
</dbReference>
<evidence type="ECO:0000256" key="6">
    <source>
        <dbReference type="ARBA" id="ARBA00022771"/>
    </source>
</evidence>
<dbReference type="FunFam" id="3.20.190.10:FF:000001">
    <property type="entry name" value="Formamidopyrimidine-DNA glycosylase"/>
    <property type="match status" value="1"/>
</dbReference>
<dbReference type="PROSITE" id="PS01242">
    <property type="entry name" value="ZF_FPG_1"/>
    <property type="match status" value="1"/>
</dbReference>
<evidence type="ECO:0000256" key="3">
    <source>
        <dbReference type="ARBA" id="ARBA00011245"/>
    </source>
</evidence>
<sequence>MPELPEVENVRRGLTNLVKGKKISSIEARYPRMILTGAEEFEKALKNQTINSVERRGKYLIFKLDEDVFVSHLRMEGKYNLYQDEIPENKHYHIFFNFEDGSTLVYQDVRKFGTMELMKESELEDYFSRKKIGPEPTFEDFDSKGFYKSLHKSKKIIKPYLLDQSLVAGLGNIYVDEVLWRAKIYPADPANIIPKANIEKLHDAIIGVLQQSVELGGSSIRTYKNALGEEGKFQNHLKVYGKQGTPCPRCGTTIEKMKVSGRGTHFCPNCQPKRAK</sequence>
<dbReference type="Pfam" id="PF06831">
    <property type="entry name" value="H2TH"/>
    <property type="match status" value="1"/>
</dbReference>
<organism evidence="19 20">
    <name type="scientific">Floricoccus tropicus</name>
    <dbReference type="NCBI Taxonomy" id="1859473"/>
    <lineage>
        <taxon>Bacteria</taxon>
        <taxon>Bacillati</taxon>
        <taxon>Bacillota</taxon>
        <taxon>Bacilli</taxon>
        <taxon>Lactobacillales</taxon>
        <taxon>Streptococcaceae</taxon>
        <taxon>Floricoccus</taxon>
    </lineage>
</organism>
<comment type="function">
    <text evidence="15">Involved in base excision repair of DNA damaged by oxidation or by mutagenic agents. Acts as a DNA glycosylase that recognizes and removes damaged bases. Has a preference for oxidized purines, such as 7,8-dihydro-8-oxoguanine (8-oxoG). Has AP (apurinic/apyrimidinic) lyase activity and introduces nicks in the DNA strand. Cleaves the DNA backbone by beta-delta elimination to generate a single-strand break at the site of the removed base with both 3'- and 5'-phosphates.</text>
</comment>
<dbReference type="PROSITE" id="PS51066">
    <property type="entry name" value="ZF_FPG_2"/>
    <property type="match status" value="1"/>
</dbReference>
<reference evidence="20" key="1">
    <citation type="submission" date="2016-09" db="EMBL/GenBank/DDBJ databases">
        <title>Draft genome sequence of a novel species of the family Streptococcaceae isolated from flowers.</title>
        <authorList>
            <person name="Chuah L.-O."/>
            <person name="Yap K.-P."/>
            <person name="Thong K.L."/>
            <person name="Liong M.T."/>
            <person name="Ahmad R."/>
            <person name="Rusul G."/>
        </authorList>
    </citation>
    <scope>NUCLEOTIDE SEQUENCE [LARGE SCALE GENOMIC DNA]</scope>
    <source>
        <strain evidence="20">DF1</strain>
    </source>
</reference>
<feature type="active site" description="Proton donor" evidence="16">
    <location>
        <position position="3"/>
    </location>
</feature>
<evidence type="ECO:0000256" key="11">
    <source>
        <dbReference type="ARBA" id="ARBA00023239"/>
    </source>
</evidence>
<dbReference type="SUPFAM" id="SSF81624">
    <property type="entry name" value="N-terminal domain of MutM-like DNA repair proteins"/>
    <property type="match status" value="1"/>
</dbReference>
<dbReference type="SMART" id="SM01232">
    <property type="entry name" value="H2TH"/>
    <property type="match status" value="1"/>
</dbReference>
<keyword evidence="9 16" id="KW-0238">DNA-binding</keyword>
<dbReference type="Gene3D" id="3.20.190.10">
    <property type="entry name" value="MutM-like, N-terminal"/>
    <property type="match status" value="1"/>
</dbReference>
<dbReference type="EC" id="3.2.2.23" evidence="16"/>
<keyword evidence="6 16" id="KW-0863">Zinc-finger</keyword>
<feature type="active site" description="Proton donor; for beta-elimination activity" evidence="16">
    <location>
        <position position="58"/>
    </location>
</feature>
<dbReference type="GO" id="GO:0008270">
    <property type="term" value="F:zinc ion binding"/>
    <property type="evidence" value="ECO:0007669"/>
    <property type="project" value="UniProtKB-UniRule"/>
</dbReference>
<comment type="subunit">
    <text evidence="3 16">Monomer.</text>
</comment>
<dbReference type="InterPro" id="IPR015886">
    <property type="entry name" value="H2TH_FPG"/>
</dbReference>
<comment type="similarity">
    <text evidence="2 16">Belongs to the FPG family.</text>
</comment>
<dbReference type="InterPro" id="IPR015887">
    <property type="entry name" value="DNA_glyclase_Znf_dom_DNA_BS"/>
</dbReference>
<evidence type="ECO:0000256" key="5">
    <source>
        <dbReference type="ARBA" id="ARBA00022763"/>
    </source>
</evidence>
<dbReference type="EMBL" id="MKIR01000001">
    <property type="protein sequence ID" value="OFI50497.1"/>
    <property type="molecule type" value="Genomic_DNA"/>
</dbReference>
<dbReference type="CDD" id="cd08966">
    <property type="entry name" value="EcFpg-like_N"/>
    <property type="match status" value="1"/>
</dbReference>